<dbReference type="EMBL" id="CADEAL010002335">
    <property type="protein sequence ID" value="CAB1439788.1"/>
    <property type="molecule type" value="Genomic_DNA"/>
</dbReference>
<reference evidence="1" key="1">
    <citation type="submission" date="2020-03" db="EMBL/GenBank/DDBJ databases">
        <authorList>
            <person name="Weist P."/>
        </authorList>
    </citation>
    <scope>NUCLEOTIDE SEQUENCE</scope>
</reference>
<dbReference type="Proteomes" id="UP001153269">
    <property type="component" value="Unassembled WGS sequence"/>
</dbReference>
<comment type="caution">
    <text evidence="1">The sequence shown here is derived from an EMBL/GenBank/DDBJ whole genome shotgun (WGS) entry which is preliminary data.</text>
</comment>
<gene>
    <name evidence="1" type="ORF">PLEPLA_LOCUS27557</name>
</gene>
<name>A0A9N7YPP8_PLEPL</name>
<sequence length="151" mass="16897">MPHFSLPPTCAVCGTQRPPPWLLLCSAWCSEGGLPYSQQPFFLKVIADLRDKMDESIQGHFVSSVSLSVIQHLPNVYSSVTKFCFLVSPKSLSVFLEPFATNLLYLQVQSTVLARRRGAGDEEEKGMNVLEFTDCHDFFGYICFLAVLELV</sequence>
<accession>A0A9N7YPP8</accession>
<organism evidence="1 2">
    <name type="scientific">Pleuronectes platessa</name>
    <name type="common">European plaice</name>
    <dbReference type="NCBI Taxonomy" id="8262"/>
    <lineage>
        <taxon>Eukaryota</taxon>
        <taxon>Metazoa</taxon>
        <taxon>Chordata</taxon>
        <taxon>Craniata</taxon>
        <taxon>Vertebrata</taxon>
        <taxon>Euteleostomi</taxon>
        <taxon>Actinopterygii</taxon>
        <taxon>Neopterygii</taxon>
        <taxon>Teleostei</taxon>
        <taxon>Neoteleostei</taxon>
        <taxon>Acanthomorphata</taxon>
        <taxon>Carangaria</taxon>
        <taxon>Pleuronectiformes</taxon>
        <taxon>Pleuronectoidei</taxon>
        <taxon>Pleuronectidae</taxon>
        <taxon>Pleuronectes</taxon>
    </lineage>
</organism>
<proteinExistence type="predicted"/>
<evidence type="ECO:0000313" key="1">
    <source>
        <dbReference type="EMBL" id="CAB1439788.1"/>
    </source>
</evidence>
<evidence type="ECO:0000313" key="2">
    <source>
        <dbReference type="Proteomes" id="UP001153269"/>
    </source>
</evidence>
<protein>
    <submittedName>
        <fullName evidence="1">Uncharacterized protein</fullName>
    </submittedName>
</protein>
<dbReference type="AlphaFoldDB" id="A0A9N7YPP8"/>
<keyword evidence="2" id="KW-1185">Reference proteome</keyword>